<proteinExistence type="predicted"/>
<dbReference type="InterPro" id="IPR013424">
    <property type="entry name" value="Ice-binding_C"/>
</dbReference>
<accession>A0A5C6FKG8</accession>
<feature type="domain" description="Ice-binding protein C-terminal" evidence="1">
    <location>
        <begin position="157"/>
        <end position="180"/>
    </location>
</feature>
<dbReference type="AlphaFoldDB" id="A0A5C6FKG8"/>
<dbReference type="Proteomes" id="UP000316476">
    <property type="component" value="Unassembled WGS sequence"/>
</dbReference>
<comment type="caution">
    <text evidence="2">The sequence shown here is derived from an EMBL/GenBank/DDBJ whole genome shotgun (WGS) entry which is preliminary data.</text>
</comment>
<reference evidence="2 3" key="1">
    <citation type="submission" date="2019-02" db="EMBL/GenBank/DDBJ databases">
        <title>Deep-cultivation of Planctomycetes and their phenomic and genomic characterization uncovers novel biology.</title>
        <authorList>
            <person name="Wiegand S."/>
            <person name="Jogler M."/>
            <person name="Boedeker C."/>
            <person name="Pinto D."/>
            <person name="Vollmers J."/>
            <person name="Rivas-Marin E."/>
            <person name="Kohn T."/>
            <person name="Peeters S.H."/>
            <person name="Heuer A."/>
            <person name="Rast P."/>
            <person name="Oberbeckmann S."/>
            <person name="Bunk B."/>
            <person name="Jeske O."/>
            <person name="Meyerdierks A."/>
            <person name="Storesund J.E."/>
            <person name="Kallscheuer N."/>
            <person name="Luecker S."/>
            <person name="Lage O.M."/>
            <person name="Pohl T."/>
            <person name="Merkel B.J."/>
            <person name="Hornburger P."/>
            <person name="Mueller R.-W."/>
            <person name="Bruemmer F."/>
            <person name="Labrenz M."/>
            <person name="Spormann A.M."/>
            <person name="Op Den Camp H."/>
            <person name="Overmann J."/>
            <person name="Amann R."/>
            <person name="Jetten M.S.M."/>
            <person name="Mascher T."/>
            <person name="Medema M.H."/>
            <person name="Devos D.P."/>
            <person name="Kaster A.-K."/>
            <person name="Ovreas L."/>
            <person name="Rohde M."/>
            <person name="Galperin M.Y."/>
            <person name="Jogler C."/>
        </authorList>
    </citation>
    <scope>NUCLEOTIDE SEQUENCE [LARGE SCALE GENOMIC DNA]</scope>
    <source>
        <strain evidence="2 3">V7</strain>
    </source>
</reference>
<evidence type="ECO:0000259" key="1">
    <source>
        <dbReference type="Pfam" id="PF07589"/>
    </source>
</evidence>
<dbReference type="NCBIfam" id="TIGR02595">
    <property type="entry name" value="PEP_CTERM"/>
    <property type="match status" value="1"/>
</dbReference>
<name>A0A5C6FKG8_9PLAN</name>
<protein>
    <recommendedName>
        <fullName evidence="1">Ice-binding protein C-terminal domain-containing protein</fullName>
    </recommendedName>
</protein>
<organism evidence="2 3">
    <name type="scientific">Crateriforma conspicua</name>
    <dbReference type="NCBI Taxonomy" id="2527996"/>
    <lineage>
        <taxon>Bacteria</taxon>
        <taxon>Pseudomonadati</taxon>
        <taxon>Planctomycetota</taxon>
        <taxon>Planctomycetia</taxon>
        <taxon>Planctomycetales</taxon>
        <taxon>Planctomycetaceae</taxon>
        <taxon>Crateriforma</taxon>
    </lineage>
</organism>
<dbReference type="EMBL" id="SJPZ01000002">
    <property type="protein sequence ID" value="TWU62620.1"/>
    <property type="molecule type" value="Genomic_DNA"/>
</dbReference>
<evidence type="ECO:0000313" key="2">
    <source>
        <dbReference type="EMBL" id="TWU62620.1"/>
    </source>
</evidence>
<gene>
    <name evidence="2" type="ORF">V7x_43550</name>
</gene>
<sequence length="185" mass="19867">MGSSVFPSGVSEYSTLGGISPKSLRWTTPSVSSSRSCFERVRAEMLPIARVPFGNLGTTGEVSQNLYELRFGFDGLLDGFGNVKTEFEKPIAAGEYFIGIQSQVSHENFGLAGLAITDSTTGPDYWWHDGNIAPTQVVPGLTTNPNAGITFSVRVTAVPEPSSLALVGFAASAGLFRYRRRKNHS</sequence>
<evidence type="ECO:0000313" key="3">
    <source>
        <dbReference type="Proteomes" id="UP000316476"/>
    </source>
</evidence>
<dbReference type="Pfam" id="PF07589">
    <property type="entry name" value="PEP-CTERM"/>
    <property type="match status" value="1"/>
</dbReference>